<feature type="domain" description="PDZ" evidence="7">
    <location>
        <begin position="118"/>
        <end position="186"/>
    </location>
</feature>
<dbReference type="InterPro" id="IPR005151">
    <property type="entry name" value="Tail-specific_protease"/>
</dbReference>
<dbReference type="PROSITE" id="PS50106">
    <property type="entry name" value="PDZ"/>
    <property type="match status" value="1"/>
</dbReference>
<dbReference type="Gene3D" id="2.30.42.10">
    <property type="match status" value="1"/>
</dbReference>
<evidence type="ECO:0000313" key="9">
    <source>
        <dbReference type="Proteomes" id="UP000230903"/>
    </source>
</evidence>
<reference evidence="9" key="1">
    <citation type="submission" date="2017-09" db="EMBL/GenBank/DDBJ databases">
        <title>Depth-based differentiation of microbial function through sediment-hosted aquifers and enrichment of novel symbionts in the deep terrestrial subsurface.</title>
        <authorList>
            <person name="Probst A.J."/>
            <person name="Ladd B."/>
            <person name="Jarett J.K."/>
            <person name="Geller-Mcgrath D.E."/>
            <person name="Sieber C.M.K."/>
            <person name="Emerson J.B."/>
            <person name="Anantharaman K."/>
            <person name="Thomas B.C."/>
            <person name="Malmstrom R."/>
            <person name="Stieglmeier M."/>
            <person name="Klingl A."/>
            <person name="Woyke T."/>
            <person name="Ryan C.M."/>
            <person name="Banfield J.F."/>
        </authorList>
    </citation>
    <scope>NUCLEOTIDE SEQUENCE [LARGE SCALE GENOMIC DNA]</scope>
</reference>
<dbReference type="Pfam" id="PF03572">
    <property type="entry name" value="Peptidase_S41"/>
    <property type="match status" value="1"/>
</dbReference>
<dbReference type="GO" id="GO:0008236">
    <property type="term" value="F:serine-type peptidase activity"/>
    <property type="evidence" value="ECO:0007669"/>
    <property type="project" value="UniProtKB-KW"/>
</dbReference>
<dbReference type="InterPro" id="IPR036034">
    <property type="entry name" value="PDZ_sf"/>
</dbReference>
<sequence>MKCSMIDFIMAKKEAIKKSSWTIFGVLVTVGLLGGGYYTGFSHGQDRVQYPNYSAEVMESTETLDANFNLFWEAWHTLRSRQIEAADINDQDFVYGAIEGLASSFNDPYTTFFPPVEAAQFEENVKGNFGGIGAEIGIRDGILTVISPLEDSPAQKAGLRAGDLVLKVDGKRSDDMDITTAVGNIRGEIGTSVILNVFRESWLQSRDIEVIRGNIVIPTLATAFFDDGKIIQVKLFSFNENASSGFYKHVKGALETGAKGMILDLRNNPGGYLEVAKDLAGWFLPRGTLVVSERFRSGPDSELYANGNEALVDFPVVVLINGGSASASEILAGALRDQRETPLIGTKSFGKGSVQELVSLSDDSSLKITIAKWVLPKGHILTEGIDPDYSVELSDKDIEEQNDVQLDKALEVLHTLISN</sequence>
<dbReference type="FunFam" id="2.30.42.10:FF:000063">
    <property type="entry name" value="Peptidase, S41 family"/>
    <property type="match status" value="1"/>
</dbReference>
<dbReference type="InterPro" id="IPR004447">
    <property type="entry name" value="Peptidase_S41A"/>
</dbReference>
<organism evidence="8 9">
    <name type="scientific">Candidatus Harrisonbacteria bacterium CG10_big_fil_rev_8_21_14_0_10_45_28</name>
    <dbReference type="NCBI Taxonomy" id="1974586"/>
    <lineage>
        <taxon>Bacteria</taxon>
        <taxon>Candidatus Harrisoniibacteriota</taxon>
    </lineage>
</organism>
<evidence type="ECO:0000313" key="8">
    <source>
        <dbReference type="EMBL" id="PIR88096.1"/>
    </source>
</evidence>
<dbReference type="Gene3D" id="3.30.750.44">
    <property type="match status" value="1"/>
</dbReference>
<dbReference type="PANTHER" id="PTHR32060">
    <property type="entry name" value="TAIL-SPECIFIC PROTEASE"/>
    <property type="match status" value="1"/>
</dbReference>
<evidence type="ECO:0000256" key="6">
    <source>
        <dbReference type="SAM" id="Phobius"/>
    </source>
</evidence>
<feature type="transmembrane region" description="Helical" evidence="6">
    <location>
        <begin position="21"/>
        <end position="41"/>
    </location>
</feature>
<evidence type="ECO:0000256" key="2">
    <source>
        <dbReference type="ARBA" id="ARBA00022670"/>
    </source>
</evidence>
<dbReference type="NCBIfam" id="TIGR00225">
    <property type="entry name" value="prc"/>
    <property type="match status" value="1"/>
</dbReference>
<evidence type="ECO:0000256" key="5">
    <source>
        <dbReference type="RuleBase" id="RU004404"/>
    </source>
</evidence>
<dbReference type="SMART" id="SM00228">
    <property type="entry name" value="PDZ"/>
    <property type="match status" value="1"/>
</dbReference>
<dbReference type="EMBL" id="PFBC01000017">
    <property type="protein sequence ID" value="PIR88096.1"/>
    <property type="molecule type" value="Genomic_DNA"/>
</dbReference>
<dbReference type="Pfam" id="PF17820">
    <property type="entry name" value="PDZ_6"/>
    <property type="match status" value="1"/>
</dbReference>
<dbReference type="InterPro" id="IPR041489">
    <property type="entry name" value="PDZ_6"/>
</dbReference>
<keyword evidence="6" id="KW-1133">Transmembrane helix</keyword>
<dbReference type="GO" id="GO:0004175">
    <property type="term" value="F:endopeptidase activity"/>
    <property type="evidence" value="ECO:0007669"/>
    <property type="project" value="TreeGrafter"/>
</dbReference>
<proteinExistence type="inferred from homology"/>
<keyword evidence="2 5" id="KW-0645">Protease</keyword>
<dbReference type="SUPFAM" id="SSF52096">
    <property type="entry name" value="ClpP/crotonase"/>
    <property type="match status" value="1"/>
</dbReference>
<accession>A0A2H0UQZ5</accession>
<dbReference type="InterPro" id="IPR001478">
    <property type="entry name" value="PDZ"/>
</dbReference>
<dbReference type="GO" id="GO:0030288">
    <property type="term" value="C:outer membrane-bounded periplasmic space"/>
    <property type="evidence" value="ECO:0007669"/>
    <property type="project" value="TreeGrafter"/>
</dbReference>
<dbReference type="SUPFAM" id="SSF50156">
    <property type="entry name" value="PDZ domain-like"/>
    <property type="match status" value="1"/>
</dbReference>
<name>A0A2H0UQZ5_9BACT</name>
<keyword evidence="6" id="KW-0812">Transmembrane</keyword>
<keyword evidence="4 5" id="KW-0720">Serine protease</keyword>
<dbReference type="PANTHER" id="PTHR32060:SF30">
    <property type="entry name" value="CARBOXY-TERMINAL PROCESSING PROTEASE CTPA"/>
    <property type="match status" value="1"/>
</dbReference>
<dbReference type="GO" id="GO:0006508">
    <property type="term" value="P:proteolysis"/>
    <property type="evidence" value="ECO:0007669"/>
    <property type="project" value="UniProtKB-KW"/>
</dbReference>
<dbReference type="GO" id="GO:0007165">
    <property type="term" value="P:signal transduction"/>
    <property type="evidence" value="ECO:0007669"/>
    <property type="project" value="TreeGrafter"/>
</dbReference>
<dbReference type="SMART" id="SM00245">
    <property type="entry name" value="TSPc"/>
    <property type="match status" value="1"/>
</dbReference>
<comment type="caution">
    <text evidence="8">The sequence shown here is derived from an EMBL/GenBank/DDBJ whole genome shotgun (WGS) entry which is preliminary data.</text>
</comment>
<comment type="similarity">
    <text evidence="1 5">Belongs to the peptidase S41A family.</text>
</comment>
<dbReference type="InterPro" id="IPR029045">
    <property type="entry name" value="ClpP/crotonase-like_dom_sf"/>
</dbReference>
<dbReference type="CDD" id="cd06782">
    <property type="entry name" value="cpPDZ_CPP-like"/>
    <property type="match status" value="1"/>
</dbReference>
<protein>
    <submittedName>
        <fullName evidence="8">S41 family peptidase</fullName>
    </submittedName>
</protein>
<evidence type="ECO:0000259" key="7">
    <source>
        <dbReference type="PROSITE" id="PS50106"/>
    </source>
</evidence>
<dbReference type="AlphaFoldDB" id="A0A2H0UQZ5"/>
<dbReference type="CDD" id="cd07560">
    <property type="entry name" value="Peptidase_S41_CPP"/>
    <property type="match status" value="1"/>
</dbReference>
<dbReference type="Proteomes" id="UP000230903">
    <property type="component" value="Unassembled WGS sequence"/>
</dbReference>
<keyword evidence="6" id="KW-0472">Membrane</keyword>
<evidence type="ECO:0000256" key="4">
    <source>
        <dbReference type="ARBA" id="ARBA00022825"/>
    </source>
</evidence>
<dbReference type="Gene3D" id="3.90.226.10">
    <property type="entry name" value="2-enoyl-CoA Hydratase, Chain A, domain 1"/>
    <property type="match status" value="1"/>
</dbReference>
<gene>
    <name evidence="8" type="ORF">COU10_01200</name>
</gene>
<keyword evidence="3 5" id="KW-0378">Hydrolase</keyword>
<evidence type="ECO:0000256" key="3">
    <source>
        <dbReference type="ARBA" id="ARBA00022801"/>
    </source>
</evidence>
<evidence type="ECO:0000256" key="1">
    <source>
        <dbReference type="ARBA" id="ARBA00009179"/>
    </source>
</evidence>